<sequence>MSNEQCDIMYVHEDKVKNASDFLSETHTIKAMNTLNAIGDKKKLTILFALLEEEKLCVCDIAKLLQMSIASTSHHLRILYKKEVIDFRKEGKMAYYFIKDPQVDKLLRFMLTEVENENS</sequence>
<keyword evidence="4" id="KW-0105">Cadmium resistance</keyword>
<dbReference type="Pfam" id="PF01022">
    <property type="entry name" value="HTH_5"/>
    <property type="match status" value="1"/>
</dbReference>
<keyword evidence="1" id="KW-0805">Transcription regulation</keyword>
<name>A0A6N3C7U2_STASI</name>
<dbReference type="GO" id="GO:0003700">
    <property type="term" value="F:DNA-binding transcription factor activity"/>
    <property type="evidence" value="ECO:0007669"/>
    <property type="project" value="InterPro"/>
</dbReference>
<dbReference type="InterPro" id="IPR011991">
    <property type="entry name" value="ArsR-like_HTH"/>
</dbReference>
<dbReference type="InterPro" id="IPR036388">
    <property type="entry name" value="WH-like_DNA-bd_sf"/>
</dbReference>
<keyword evidence="2" id="KW-0238">DNA-binding</keyword>
<evidence type="ECO:0000256" key="3">
    <source>
        <dbReference type="ARBA" id="ARBA00023163"/>
    </source>
</evidence>
<evidence type="ECO:0000259" key="5">
    <source>
        <dbReference type="PROSITE" id="PS50987"/>
    </source>
</evidence>
<dbReference type="NCBIfam" id="NF033788">
    <property type="entry name" value="HTH_metalloreg"/>
    <property type="match status" value="1"/>
</dbReference>
<accession>A0A6N3C7U2</accession>
<dbReference type="InterPro" id="IPR051011">
    <property type="entry name" value="Metal_resp_trans_reg"/>
</dbReference>
<dbReference type="PANTHER" id="PTHR43132:SF6">
    <property type="entry name" value="HTH-TYPE TRANSCRIPTIONAL REPRESSOR CZRA"/>
    <property type="match status" value="1"/>
</dbReference>
<dbReference type="GO" id="GO:0046686">
    <property type="term" value="P:response to cadmium ion"/>
    <property type="evidence" value="ECO:0007669"/>
    <property type="project" value="UniProtKB-KW"/>
</dbReference>
<feature type="domain" description="HTH arsR-type" evidence="5">
    <location>
        <begin position="23"/>
        <end position="118"/>
    </location>
</feature>
<dbReference type="PROSITE" id="PS50987">
    <property type="entry name" value="HTH_ARSR_2"/>
    <property type="match status" value="1"/>
</dbReference>
<dbReference type="CDD" id="cd00090">
    <property type="entry name" value="HTH_ARSR"/>
    <property type="match status" value="1"/>
</dbReference>
<proteinExistence type="predicted"/>
<dbReference type="SUPFAM" id="SSF46785">
    <property type="entry name" value="Winged helix' DNA-binding domain"/>
    <property type="match status" value="1"/>
</dbReference>
<organism evidence="6">
    <name type="scientific">Staphylococcus simulans</name>
    <dbReference type="NCBI Taxonomy" id="1286"/>
    <lineage>
        <taxon>Bacteria</taxon>
        <taxon>Bacillati</taxon>
        <taxon>Bacillota</taxon>
        <taxon>Bacilli</taxon>
        <taxon>Bacillales</taxon>
        <taxon>Staphylococcaceae</taxon>
        <taxon>Staphylococcus</taxon>
    </lineage>
</organism>
<protein>
    <submittedName>
        <fullName evidence="6">Cadmium resistance transcriptional regulatory protein CadC</fullName>
    </submittedName>
</protein>
<dbReference type="PROSITE" id="PS00846">
    <property type="entry name" value="HTH_ARSR_1"/>
    <property type="match status" value="1"/>
</dbReference>
<dbReference type="GO" id="GO:0003677">
    <property type="term" value="F:DNA binding"/>
    <property type="evidence" value="ECO:0007669"/>
    <property type="project" value="UniProtKB-KW"/>
</dbReference>
<dbReference type="SMART" id="SM00418">
    <property type="entry name" value="HTH_ARSR"/>
    <property type="match status" value="1"/>
</dbReference>
<dbReference type="Gene3D" id="1.10.10.10">
    <property type="entry name" value="Winged helix-like DNA-binding domain superfamily/Winged helix DNA-binding domain"/>
    <property type="match status" value="1"/>
</dbReference>
<dbReference type="InterPro" id="IPR018334">
    <property type="entry name" value="ArsR_HTH"/>
</dbReference>
<dbReference type="EMBL" id="CACRUO010000031">
    <property type="protein sequence ID" value="VYU12102.1"/>
    <property type="molecule type" value="Genomic_DNA"/>
</dbReference>
<dbReference type="InterPro" id="IPR001845">
    <property type="entry name" value="HTH_ArsR_DNA-bd_dom"/>
</dbReference>
<dbReference type="PRINTS" id="PR00778">
    <property type="entry name" value="HTHARSR"/>
</dbReference>
<evidence type="ECO:0000256" key="2">
    <source>
        <dbReference type="ARBA" id="ARBA00023125"/>
    </source>
</evidence>
<reference evidence="6" key="1">
    <citation type="submission" date="2019-11" db="EMBL/GenBank/DDBJ databases">
        <authorList>
            <person name="Feng L."/>
        </authorList>
    </citation>
    <scope>NUCLEOTIDE SEQUENCE</scope>
    <source>
        <strain evidence="6">SsimulansLFYP27</strain>
    </source>
</reference>
<evidence type="ECO:0000256" key="4">
    <source>
        <dbReference type="ARBA" id="ARBA00043263"/>
    </source>
</evidence>
<dbReference type="AlphaFoldDB" id="A0A6N3C7U2"/>
<dbReference type="PANTHER" id="PTHR43132">
    <property type="entry name" value="ARSENICAL RESISTANCE OPERON REPRESSOR ARSR-RELATED"/>
    <property type="match status" value="1"/>
</dbReference>
<evidence type="ECO:0000313" key="6">
    <source>
        <dbReference type="EMBL" id="VYU12102.1"/>
    </source>
</evidence>
<gene>
    <name evidence="6" type="primary">cadC_1</name>
    <name evidence="6" type="ORF">SSLFYP27_01473</name>
</gene>
<keyword evidence="3" id="KW-0804">Transcription</keyword>
<dbReference type="InterPro" id="IPR036390">
    <property type="entry name" value="WH_DNA-bd_sf"/>
</dbReference>
<evidence type="ECO:0000256" key="1">
    <source>
        <dbReference type="ARBA" id="ARBA00023015"/>
    </source>
</evidence>